<dbReference type="AlphaFoldDB" id="A0A4Y3KLD7"/>
<keyword evidence="2" id="KW-1185">Reference proteome</keyword>
<reference evidence="1 2" key="1">
    <citation type="submission" date="2019-06" db="EMBL/GenBank/DDBJ databases">
        <title>Whole genome shotgun sequence of Cellulomonas gelida NBRC 3748.</title>
        <authorList>
            <person name="Hosoyama A."/>
            <person name="Uohara A."/>
            <person name="Ohji S."/>
            <person name="Ichikawa N."/>
        </authorList>
    </citation>
    <scope>NUCLEOTIDE SEQUENCE [LARGE SCALE GENOMIC DNA]</scope>
    <source>
        <strain evidence="1 2">NBRC 3748</strain>
    </source>
</reference>
<gene>
    <name evidence="1" type="ORF">CGE01nite_10210</name>
</gene>
<evidence type="ECO:0000313" key="2">
    <source>
        <dbReference type="Proteomes" id="UP000320461"/>
    </source>
</evidence>
<proteinExistence type="predicted"/>
<sequence>MSLGVGLKTGPVYADNAHVEQVLTVRRWRRYGADRLFVTHETGARVGSIDLQSGEVVVEEPELEDGLRRAAQEFLRGDGNEIQLPLPRQPFGEPERTALVAWLGTPDESRVERGAPLRTRLERLYAEGWHVIHDVPLGRQGTVVEHLLIGPGGIRTVAQRSEPGEHVVVEGRSMTVDGVPVGHLHAARMESARVQGLLLRAGCADVAVRSIVVVRGTLTHDGAPDPHGALVVTRAGLPRAIRAMPAALEPDRVAAIAHVARQRATWGR</sequence>
<dbReference type="Proteomes" id="UP000320461">
    <property type="component" value="Unassembled WGS sequence"/>
</dbReference>
<accession>A0A4Y3KLD7</accession>
<evidence type="ECO:0000313" key="1">
    <source>
        <dbReference type="EMBL" id="GEA83770.1"/>
    </source>
</evidence>
<evidence type="ECO:0008006" key="3">
    <source>
        <dbReference type="Google" id="ProtNLM"/>
    </source>
</evidence>
<protein>
    <recommendedName>
        <fullName evidence="3">NERD domain-containing protein</fullName>
    </recommendedName>
</protein>
<name>A0A4Y3KLD7_9CELL</name>
<organism evidence="1 2">
    <name type="scientific">Cellulomonas gelida</name>
    <dbReference type="NCBI Taxonomy" id="1712"/>
    <lineage>
        <taxon>Bacteria</taxon>
        <taxon>Bacillati</taxon>
        <taxon>Actinomycetota</taxon>
        <taxon>Actinomycetes</taxon>
        <taxon>Micrococcales</taxon>
        <taxon>Cellulomonadaceae</taxon>
        <taxon>Cellulomonas</taxon>
    </lineage>
</organism>
<comment type="caution">
    <text evidence="1">The sequence shown here is derived from an EMBL/GenBank/DDBJ whole genome shotgun (WGS) entry which is preliminary data.</text>
</comment>
<dbReference type="EMBL" id="BJLQ01000007">
    <property type="protein sequence ID" value="GEA83770.1"/>
    <property type="molecule type" value="Genomic_DNA"/>
</dbReference>